<dbReference type="SUPFAM" id="SSF54928">
    <property type="entry name" value="RNA-binding domain, RBD"/>
    <property type="match status" value="1"/>
</dbReference>
<feature type="domain" description="RRM" evidence="3">
    <location>
        <begin position="21"/>
        <end position="93"/>
    </location>
</feature>
<gene>
    <name evidence="4" type="ORF">BLA29_007128</name>
</gene>
<reference evidence="4 5" key="1">
    <citation type="submission" date="2017-03" db="EMBL/GenBank/DDBJ databases">
        <title>Genome Survey of Euroglyphus maynei.</title>
        <authorList>
            <person name="Arlian L.G."/>
            <person name="Morgan M.S."/>
            <person name="Rider S.D."/>
        </authorList>
    </citation>
    <scope>NUCLEOTIDE SEQUENCE [LARGE SCALE GENOMIC DNA]</scope>
    <source>
        <strain evidence="4">Arlian Lab</strain>
        <tissue evidence="4">Whole body</tissue>
    </source>
</reference>
<accession>A0A1Y3BLB3</accession>
<dbReference type="InterPro" id="IPR000504">
    <property type="entry name" value="RRM_dom"/>
</dbReference>
<evidence type="ECO:0000259" key="3">
    <source>
        <dbReference type="SMART" id="SM00360"/>
    </source>
</evidence>
<dbReference type="InterPro" id="IPR021790">
    <property type="entry name" value="PTBP1-like_RRM2"/>
</dbReference>
<evidence type="ECO:0000313" key="4">
    <source>
        <dbReference type="EMBL" id="OTF81750.1"/>
    </source>
</evidence>
<dbReference type="CDD" id="cd12694">
    <property type="entry name" value="RRM2_hnRNPL_like"/>
    <property type="match status" value="1"/>
</dbReference>
<sequence>MYEILLICHTYRDHEERLNHVLLLTVINPAYPITCEVIHQICSPNGKVLRIVIFKKNGIQAMVEFDSIESAKRAKNVLNGCDIYSGCCTLRVEYAKVCVIDYELVNVMGKKNESGKNFDTG</sequence>
<keyword evidence="2" id="KW-0694">RNA-binding</keyword>
<keyword evidence="5" id="KW-1185">Reference proteome</keyword>
<evidence type="ECO:0000313" key="5">
    <source>
        <dbReference type="Proteomes" id="UP000194236"/>
    </source>
</evidence>
<dbReference type="Proteomes" id="UP000194236">
    <property type="component" value="Unassembled WGS sequence"/>
</dbReference>
<organism evidence="4 5">
    <name type="scientific">Euroglyphus maynei</name>
    <name type="common">Mayne's house dust mite</name>
    <dbReference type="NCBI Taxonomy" id="6958"/>
    <lineage>
        <taxon>Eukaryota</taxon>
        <taxon>Metazoa</taxon>
        <taxon>Ecdysozoa</taxon>
        <taxon>Arthropoda</taxon>
        <taxon>Chelicerata</taxon>
        <taxon>Arachnida</taxon>
        <taxon>Acari</taxon>
        <taxon>Acariformes</taxon>
        <taxon>Sarcoptiformes</taxon>
        <taxon>Astigmata</taxon>
        <taxon>Psoroptidia</taxon>
        <taxon>Analgoidea</taxon>
        <taxon>Pyroglyphidae</taxon>
        <taxon>Pyroglyphinae</taxon>
        <taxon>Euroglyphus</taxon>
    </lineage>
</organism>
<proteinExistence type="predicted"/>
<protein>
    <recommendedName>
        <fullName evidence="3">RRM domain-containing protein</fullName>
    </recommendedName>
</protein>
<dbReference type="InterPro" id="IPR035979">
    <property type="entry name" value="RBD_domain_sf"/>
</dbReference>
<dbReference type="PANTHER" id="PTHR15592">
    <property type="entry name" value="MATRIN 3/NUCLEAR PROTEIN 220-RELATED"/>
    <property type="match status" value="1"/>
</dbReference>
<dbReference type="InterPro" id="IPR012677">
    <property type="entry name" value="Nucleotide-bd_a/b_plait_sf"/>
</dbReference>
<dbReference type="Pfam" id="PF11835">
    <property type="entry name" value="RRM_8"/>
    <property type="match status" value="1"/>
</dbReference>
<name>A0A1Y3BLB3_EURMA</name>
<dbReference type="Gene3D" id="3.30.70.330">
    <property type="match status" value="1"/>
</dbReference>
<comment type="caution">
    <text evidence="4">The sequence shown here is derived from an EMBL/GenBank/DDBJ whole genome shotgun (WGS) entry which is preliminary data.</text>
</comment>
<keyword evidence="1" id="KW-0677">Repeat</keyword>
<evidence type="ECO:0000256" key="2">
    <source>
        <dbReference type="ARBA" id="ARBA00022884"/>
    </source>
</evidence>
<dbReference type="GO" id="GO:0003723">
    <property type="term" value="F:RNA binding"/>
    <property type="evidence" value="ECO:0007669"/>
    <property type="project" value="UniProtKB-KW"/>
</dbReference>
<dbReference type="AlphaFoldDB" id="A0A1Y3BLB3"/>
<dbReference type="EMBL" id="MUJZ01011935">
    <property type="protein sequence ID" value="OTF81750.1"/>
    <property type="molecule type" value="Genomic_DNA"/>
</dbReference>
<dbReference type="OrthoDB" id="302770at2759"/>
<evidence type="ECO:0000256" key="1">
    <source>
        <dbReference type="ARBA" id="ARBA00022737"/>
    </source>
</evidence>
<dbReference type="SMART" id="SM00360">
    <property type="entry name" value="RRM"/>
    <property type="match status" value="1"/>
</dbReference>